<dbReference type="GO" id="GO:0005886">
    <property type="term" value="C:plasma membrane"/>
    <property type="evidence" value="ECO:0007669"/>
    <property type="project" value="UniProtKB-SubCell"/>
</dbReference>
<dbReference type="InterPro" id="IPR036259">
    <property type="entry name" value="MFS_trans_sf"/>
</dbReference>
<dbReference type="PANTHER" id="PTHR42718">
    <property type="entry name" value="MAJOR FACILITATOR SUPERFAMILY MULTIDRUG TRANSPORTER MFSC"/>
    <property type="match status" value="1"/>
</dbReference>
<feature type="transmembrane region" description="Helical" evidence="7">
    <location>
        <begin position="268"/>
        <end position="287"/>
    </location>
</feature>
<feature type="transmembrane region" description="Helical" evidence="7">
    <location>
        <begin position="243"/>
        <end position="262"/>
    </location>
</feature>
<evidence type="ECO:0000256" key="7">
    <source>
        <dbReference type="SAM" id="Phobius"/>
    </source>
</evidence>
<evidence type="ECO:0000256" key="3">
    <source>
        <dbReference type="ARBA" id="ARBA00022692"/>
    </source>
</evidence>
<evidence type="ECO:0000256" key="2">
    <source>
        <dbReference type="ARBA" id="ARBA00022448"/>
    </source>
</evidence>
<name>A0A4Y3QRL0_STRCI</name>
<dbReference type="InterPro" id="IPR011701">
    <property type="entry name" value="MFS"/>
</dbReference>
<evidence type="ECO:0000313" key="9">
    <source>
        <dbReference type="EMBL" id="GEB47569.1"/>
    </source>
</evidence>
<protein>
    <submittedName>
        <fullName evidence="9">MFS transporter</fullName>
    </submittedName>
</protein>
<feature type="transmembrane region" description="Helical" evidence="7">
    <location>
        <begin position="336"/>
        <end position="359"/>
    </location>
</feature>
<dbReference type="Gene3D" id="1.20.1250.20">
    <property type="entry name" value="MFS general substrate transporter like domains"/>
    <property type="match status" value="1"/>
</dbReference>
<accession>A0A4Y3QRL0</accession>
<dbReference type="Pfam" id="PF07690">
    <property type="entry name" value="MFS_1"/>
    <property type="match status" value="1"/>
</dbReference>
<feature type="transmembrane region" description="Helical" evidence="7">
    <location>
        <begin position="205"/>
        <end position="223"/>
    </location>
</feature>
<feature type="transmembrane region" description="Helical" evidence="7">
    <location>
        <begin position="308"/>
        <end position="330"/>
    </location>
</feature>
<dbReference type="PROSITE" id="PS50850">
    <property type="entry name" value="MFS"/>
    <property type="match status" value="1"/>
</dbReference>
<keyword evidence="6" id="KW-0046">Antibiotic resistance</keyword>
<dbReference type="Gene3D" id="1.20.1720.10">
    <property type="entry name" value="Multidrug resistance protein D"/>
    <property type="match status" value="1"/>
</dbReference>
<dbReference type="Proteomes" id="UP000319210">
    <property type="component" value="Unassembled WGS sequence"/>
</dbReference>
<evidence type="ECO:0000256" key="5">
    <source>
        <dbReference type="ARBA" id="ARBA00023136"/>
    </source>
</evidence>
<keyword evidence="10" id="KW-1185">Reference proteome</keyword>
<keyword evidence="4 7" id="KW-1133">Transmembrane helix</keyword>
<dbReference type="GO" id="GO:0046677">
    <property type="term" value="P:response to antibiotic"/>
    <property type="evidence" value="ECO:0007669"/>
    <property type="project" value="UniProtKB-KW"/>
</dbReference>
<feature type="transmembrane region" description="Helical" evidence="7">
    <location>
        <begin position="444"/>
        <end position="461"/>
    </location>
</feature>
<keyword evidence="2" id="KW-0813">Transport</keyword>
<comment type="subcellular location">
    <subcellularLocation>
        <location evidence="1">Cell membrane</location>
        <topology evidence="1">Multi-pass membrane protein</topology>
    </subcellularLocation>
</comment>
<proteinExistence type="predicted"/>
<dbReference type="PANTHER" id="PTHR42718:SF9">
    <property type="entry name" value="MAJOR FACILITATOR SUPERFAMILY MULTIDRUG TRANSPORTER MFSC"/>
    <property type="match status" value="1"/>
</dbReference>
<comment type="caution">
    <text evidence="9">The sequence shown here is derived from an EMBL/GenBank/DDBJ whole genome shotgun (WGS) entry which is preliminary data.</text>
</comment>
<organism evidence="9 10">
    <name type="scientific">Streptomyces cacaoi</name>
    <dbReference type="NCBI Taxonomy" id="1898"/>
    <lineage>
        <taxon>Bacteria</taxon>
        <taxon>Bacillati</taxon>
        <taxon>Actinomycetota</taxon>
        <taxon>Actinomycetes</taxon>
        <taxon>Kitasatosporales</taxon>
        <taxon>Streptomycetaceae</taxon>
        <taxon>Streptomyces</taxon>
    </lineage>
</organism>
<feature type="transmembrane region" description="Helical" evidence="7">
    <location>
        <begin position="78"/>
        <end position="98"/>
    </location>
</feature>
<feature type="transmembrane region" description="Helical" evidence="7">
    <location>
        <begin position="110"/>
        <end position="135"/>
    </location>
</feature>
<evidence type="ECO:0000256" key="1">
    <source>
        <dbReference type="ARBA" id="ARBA00004651"/>
    </source>
</evidence>
<feature type="transmembrane region" description="Helical" evidence="7">
    <location>
        <begin position="180"/>
        <end position="199"/>
    </location>
</feature>
<keyword evidence="5 7" id="KW-0472">Membrane</keyword>
<reference evidence="9 10" key="1">
    <citation type="submission" date="2019-06" db="EMBL/GenBank/DDBJ databases">
        <title>Whole genome shotgun sequence of Streptomyces cacaoi subsp. cacaoi NBRC 12748.</title>
        <authorList>
            <person name="Hosoyama A."/>
            <person name="Uohara A."/>
            <person name="Ohji S."/>
            <person name="Ichikawa N."/>
        </authorList>
    </citation>
    <scope>NUCLEOTIDE SEQUENCE [LARGE SCALE GENOMIC DNA]</scope>
    <source>
        <strain evidence="9 10">NBRC 12748</strain>
    </source>
</reference>
<dbReference type="SUPFAM" id="SSF103473">
    <property type="entry name" value="MFS general substrate transporter"/>
    <property type="match status" value="1"/>
</dbReference>
<keyword evidence="3 7" id="KW-0812">Transmembrane</keyword>
<dbReference type="CDD" id="cd17321">
    <property type="entry name" value="MFS_MMR_MDR_like"/>
    <property type="match status" value="1"/>
</dbReference>
<feature type="transmembrane region" description="Helical" evidence="7">
    <location>
        <begin position="371"/>
        <end position="390"/>
    </location>
</feature>
<feature type="transmembrane region" description="Helical" evidence="7">
    <location>
        <begin position="467"/>
        <end position="487"/>
    </location>
</feature>
<evidence type="ECO:0000259" key="8">
    <source>
        <dbReference type="PROSITE" id="PS50850"/>
    </source>
</evidence>
<dbReference type="AlphaFoldDB" id="A0A4Y3QRL0"/>
<dbReference type="EMBL" id="BJMM01000002">
    <property type="protein sequence ID" value="GEB47569.1"/>
    <property type="molecule type" value="Genomic_DNA"/>
</dbReference>
<feature type="transmembrane region" description="Helical" evidence="7">
    <location>
        <begin position="396"/>
        <end position="423"/>
    </location>
</feature>
<gene>
    <name evidence="9" type="primary">mmr</name>
    <name evidence="9" type="ORF">SCA03_01200</name>
</gene>
<dbReference type="InterPro" id="IPR020846">
    <property type="entry name" value="MFS_dom"/>
</dbReference>
<evidence type="ECO:0000313" key="10">
    <source>
        <dbReference type="Proteomes" id="UP000319210"/>
    </source>
</evidence>
<feature type="transmembrane region" description="Helical" evidence="7">
    <location>
        <begin position="147"/>
        <end position="168"/>
    </location>
</feature>
<feature type="transmembrane region" description="Helical" evidence="7">
    <location>
        <begin position="38"/>
        <end position="58"/>
    </location>
</feature>
<dbReference type="GO" id="GO:0022857">
    <property type="term" value="F:transmembrane transporter activity"/>
    <property type="evidence" value="ECO:0007669"/>
    <property type="project" value="InterPro"/>
</dbReference>
<evidence type="ECO:0000256" key="6">
    <source>
        <dbReference type="ARBA" id="ARBA00023251"/>
    </source>
</evidence>
<feature type="domain" description="Major facilitator superfamily (MFS) profile" evidence="8">
    <location>
        <begin position="40"/>
        <end position="491"/>
    </location>
</feature>
<sequence length="505" mass="50515">MWDAMSEQPLRAASDGAAVFDRAPGAATGRPRGRARPLLGFTGICLGYFVIILDGSVLNVAVPTIRAGLGSSMAGAQWVLNAYTLTLAALLLTAGALGDRMGLRRMLLGGLAVFALASAACAAAQGTAALVAARAAQGTAALVAARAVQGIGAAALLPATLALIPHLFPAAAARSRATVVWVATGAISMAVGPLVGGVLVDTVGWRSIFLINLPLGVAGILLVRAGVAETPRRRTPVDRAGQIAAALTLASLTAGLVQAGSAGWSAPVTLGLLAGSAVAGAWFVWWARRAPHPMLPPSFFAVRIRTSAVASAGLMGFVFYGALFVMSLYFQQLRGWSAAGAGVALLPMTVGSTVGPLLLYRPLSERFGHRLLLPAGFVCCAAGVVTLALAGPDAPYSATAVGLLLIGVASTMAFSALTSLLMANVPQELSGLASGVQNTSRQSGALIAVAVLGALLNGSSPRQGLPAAFAVLVGAVLLGVAVGVCALRAAGTAGREHAGQGGSSE</sequence>
<evidence type="ECO:0000256" key="4">
    <source>
        <dbReference type="ARBA" id="ARBA00022989"/>
    </source>
</evidence>